<evidence type="ECO:0000313" key="3">
    <source>
        <dbReference type="EMBL" id="GAA4351849.1"/>
    </source>
</evidence>
<proteinExistence type="predicted"/>
<dbReference type="InterPro" id="IPR040079">
    <property type="entry name" value="Glutathione_S-Trfase"/>
</dbReference>
<dbReference type="SUPFAM" id="SSF52833">
    <property type="entry name" value="Thioredoxin-like"/>
    <property type="match status" value="1"/>
</dbReference>
<comment type="caution">
    <text evidence="3">The sequence shown here is derived from an EMBL/GenBank/DDBJ whole genome shotgun (WGS) entry which is preliminary data.</text>
</comment>
<dbReference type="PROSITE" id="PS50405">
    <property type="entry name" value="GST_CTER"/>
    <property type="match status" value="1"/>
</dbReference>
<protein>
    <submittedName>
        <fullName evidence="3">Glutathione S-transferase family protein</fullName>
    </submittedName>
</protein>
<dbReference type="EMBL" id="BAABGJ010000076">
    <property type="protein sequence ID" value="GAA4351849.1"/>
    <property type="molecule type" value="Genomic_DNA"/>
</dbReference>
<dbReference type="Proteomes" id="UP001500975">
    <property type="component" value="Unassembled WGS sequence"/>
</dbReference>
<reference evidence="4" key="1">
    <citation type="journal article" date="2019" name="Int. J. Syst. Evol. Microbiol.">
        <title>The Global Catalogue of Microorganisms (GCM) 10K type strain sequencing project: providing services to taxonomists for standard genome sequencing and annotation.</title>
        <authorList>
            <consortium name="The Broad Institute Genomics Platform"/>
            <consortium name="The Broad Institute Genome Sequencing Center for Infectious Disease"/>
            <person name="Wu L."/>
            <person name="Ma J."/>
        </authorList>
    </citation>
    <scope>NUCLEOTIDE SEQUENCE [LARGE SCALE GENOMIC DNA]</scope>
    <source>
        <strain evidence="4">JCM 17804</strain>
    </source>
</reference>
<feature type="domain" description="GST C-terminal" evidence="2">
    <location>
        <begin position="84"/>
        <end position="201"/>
    </location>
</feature>
<evidence type="ECO:0000259" key="1">
    <source>
        <dbReference type="PROSITE" id="PS50404"/>
    </source>
</evidence>
<dbReference type="SFLD" id="SFLDS00019">
    <property type="entry name" value="Glutathione_Transferase_(cytos"/>
    <property type="match status" value="1"/>
</dbReference>
<dbReference type="InterPro" id="IPR036249">
    <property type="entry name" value="Thioredoxin-like_sf"/>
</dbReference>
<evidence type="ECO:0000259" key="2">
    <source>
        <dbReference type="PROSITE" id="PS50405"/>
    </source>
</evidence>
<dbReference type="RefSeq" id="WP_345540169.1">
    <property type="nucleotide sequence ID" value="NZ_BAABGJ010000076.1"/>
</dbReference>
<accession>A0ABP8I5I2</accession>
<evidence type="ECO:0000313" key="4">
    <source>
        <dbReference type="Proteomes" id="UP001500975"/>
    </source>
</evidence>
<dbReference type="Pfam" id="PF00043">
    <property type="entry name" value="GST_C"/>
    <property type="match status" value="1"/>
</dbReference>
<feature type="domain" description="GST N-terminal" evidence="1">
    <location>
        <begin position="1"/>
        <end position="82"/>
    </location>
</feature>
<dbReference type="Gene3D" id="3.40.30.10">
    <property type="entry name" value="Glutaredoxin"/>
    <property type="match status" value="1"/>
</dbReference>
<dbReference type="PANTHER" id="PTHR44051">
    <property type="entry name" value="GLUTATHIONE S-TRANSFERASE-RELATED"/>
    <property type="match status" value="1"/>
</dbReference>
<dbReference type="InterPro" id="IPR036282">
    <property type="entry name" value="Glutathione-S-Trfase_C_sf"/>
</dbReference>
<dbReference type="Gene3D" id="1.20.1050.10">
    <property type="match status" value="1"/>
</dbReference>
<dbReference type="PANTHER" id="PTHR44051:SF2">
    <property type="entry name" value="HYPOTHETICAL GLUTATHIONE S-TRANSFERASE LIKE PROTEIN"/>
    <property type="match status" value="1"/>
</dbReference>
<dbReference type="InterPro" id="IPR004046">
    <property type="entry name" value="GST_C"/>
</dbReference>
<gene>
    <name evidence="3" type="ORF">GCM10023165_40390</name>
</gene>
<dbReference type="CDD" id="cd03056">
    <property type="entry name" value="GST_N_4"/>
    <property type="match status" value="1"/>
</dbReference>
<organism evidence="3 4">
    <name type="scientific">Variovorax defluvii</name>
    <dbReference type="NCBI Taxonomy" id="913761"/>
    <lineage>
        <taxon>Bacteria</taxon>
        <taxon>Pseudomonadati</taxon>
        <taxon>Pseudomonadota</taxon>
        <taxon>Betaproteobacteria</taxon>
        <taxon>Burkholderiales</taxon>
        <taxon>Comamonadaceae</taxon>
        <taxon>Variovorax</taxon>
    </lineage>
</organism>
<dbReference type="InterPro" id="IPR004045">
    <property type="entry name" value="Glutathione_S-Trfase_N"/>
</dbReference>
<keyword evidence="4" id="KW-1185">Reference proteome</keyword>
<dbReference type="Pfam" id="PF13417">
    <property type="entry name" value="GST_N_3"/>
    <property type="match status" value="1"/>
</dbReference>
<dbReference type="PROSITE" id="PS50404">
    <property type="entry name" value="GST_NTER"/>
    <property type="match status" value="1"/>
</dbReference>
<dbReference type="SUPFAM" id="SSF47616">
    <property type="entry name" value="GST C-terminal domain-like"/>
    <property type="match status" value="1"/>
</dbReference>
<dbReference type="SFLD" id="SFLDG00358">
    <property type="entry name" value="Main_(cytGST)"/>
    <property type="match status" value="1"/>
</dbReference>
<sequence length="201" mass="22672">MLRLYDSRFSGNCWKIRILLSQLGIPFERVTLDLTQGEAGTPAFRQKSRFARVPVLEFEDGRTLVESGAILLHLAEGTHLVPEDPFLRAEMMGWLFFEQADLQKPIATPRVYHLRGMAAEKAGDIARFHQDGHAALDKLEQWLAPRTWLVGERYTLADLAASCYVSLAGQGGYDMARYPAIRAWTQRVSEQPGWVPLLTDA</sequence>
<dbReference type="InterPro" id="IPR010987">
    <property type="entry name" value="Glutathione-S-Trfase_C-like"/>
</dbReference>
<name>A0ABP8I5I2_9BURK</name>